<accession>A0A521BCR0</accession>
<evidence type="ECO:0000313" key="2">
    <source>
        <dbReference type="EMBL" id="SMO44872.1"/>
    </source>
</evidence>
<gene>
    <name evidence="2" type="ORF">SAMN06265219_102187</name>
</gene>
<dbReference type="AlphaFoldDB" id="A0A521BCR0"/>
<evidence type="ECO:0000313" key="3">
    <source>
        <dbReference type="Proteomes" id="UP000317557"/>
    </source>
</evidence>
<organism evidence="2 3">
    <name type="scientific">Gracilimonas mengyeensis</name>
    <dbReference type="NCBI Taxonomy" id="1302730"/>
    <lineage>
        <taxon>Bacteria</taxon>
        <taxon>Pseudomonadati</taxon>
        <taxon>Balneolota</taxon>
        <taxon>Balneolia</taxon>
        <taxon>Balneolales</taxon>
        <taxon>Balneolaceae</taxon>
        <taxon>Gracilimonas</taxon>
    </lineage>
</organism>
<evidence type="ECO:0000256" key="1">
    <source>
        <dbReference type="SAM" id="Phobius"/>
    </source>
</evidence>
<sequence length="45" mass="5167">MKDTIQLFFKNSHFNFSALPDVAFNPCILVIPIVYVVGHLFLIED</sequence>
<keyword evidence="1" id="KW-0812">Transmembrane</keyword>
<keyword evidence="1" id="KW-1133">Transmembrane helix</keyword>
<reference evidence="2 3" key="1">
    <citation type="submission" date="2017-05" db="EMBL/GenBank/DDBJ databases">
        <authorList>
            <person name="Varghese N."/>
            <person name="Submissions S."/>
        </authorList>
    </citation>
    <scope>NUCLEOTIDE SEQUENCE [LARGE SCALE GENOMIC DNA]</scope>
    <source>
        <strain evidence="2 3">DSM 21985</strain>
    </source>
</reference>
<proteinExistence type="predicted"/>
<feature type="transmembrane region" description="Helical" evidence="1">
    <location>
        <begin position="22"/>
        <end position="43"/>
    </location>
</feature>
<keyword evidence="1" id="KW-0472">Membrane</keyword>
<name>A0A521BCR0_9BACT</name>
<protein>
    <submittedName>
        <fullName evidence="2">Uncharacterized protein</fullName>
    </submittedName>
</protein>
<dbReference type="EMBL" id="FXTP01000002">
    <property type="protein sequence ID" value="SMO44872.1"/>
    <property type="molecule type" value="Genomic_DNA"/>
</dbReference>
<dbReference type="Proteomes" id="UP000317557">
    <property type="component" value="Unassembled WGS sequence"/>
</dbReference>
<keyword evidence="3" id="KW-1185">Reference proteome</keyword>